<organism evidence="6 7">
    <name type="scientific">Sedimentibacter hydroxybenzoicus DSM 7310</name>
    <dbReference type="NCBI Taxonomy" id="1123245"/>
    <lineage>
        <taxon>Bacteria</taxon>
        <taxon>Bacillati</taxon>
        <taxon>Bacillota</taxon>
        <taxon>Tissierellia</taxon>
        <taxon>Sedimentibacter</taxon>
    </lineage>
</organism>
<dbReference type="Pfam" id="PF02195">
    <property type="entry name" value="ParB_N"/>
    <property type="match status" value="1"/>
</dbReference>
<dbReference type="GO" id="GO:0005694">
    <property type="term" value="C:chromosome"/>
    <property type="evidence" value="ECO:0007669"/>
    <property type="project" value="TreeGrafter"/>
</dbReference>
<dbReference type="RefSeq" id="WP_179239160.1">
    <property type="nucleotide sequence ID" value="NZ_JACBNQ010000021.1"/>
</dbReference>
<dbReference type="InterPro" id="IPR003115">
    <property type="entry name" value="ParB_N"/>
</dbReference>
<dbReference type="EMBL" id="JACBNQ010000021">
    <property type="protein sequence ID" value="NYB75459.1"/>
    <property type="molecule type" value="Genomic_DNA"/>
</dbReference>
<sequence length="282" mass="32817">MALKRKALGKGLSALIPEDLEKEDNQRIEDIDINLISPNPNQPRKVFEQDKLEELAESIKKYGVIQPIIVRKDKDIYIIIAGERRWRACKSANLKSIPCIVRDMENRNASEIALIENIQREDLNPIDEANAYDYIMERYGITQEEVSNIVGKSRVYVTNIMRLANLDDYVKNKIVTNEISAGHGRAILSFHSERQIEITDKIIKEGLSVRDVEKLVRDSKKPRRKQIPEKDKYLVYIEELLTDRFSSRVNIKRNKNRGKIEIEYINNEDLNRILDLLKIEES</sequence>
<keyword evidence="4" id="KW-0238">DNA-binding</keyword>
<feature type="domain" description="ParB-like N-terminal" evidence="5">
    <location>
        <begin position="29"/>
        <end position="118"/>
    </location>
</feature>
<dbReference type="AlphaFoldDB" id="A0A974GXC7"/>
<keyword evidence="3" id="KW-0159">Chromosome partition</keyword>
<dbReference type="Proteomes" id="UP000611629">
    <property type="component" value="Unassembled WGS sequence"/>
</dbReference>
<evidence type="ECO:0000259" key="5">
    <source>
        <dbReference type="SMART" id="SM00470"/>
    </source>
</evidence>
<accession>A0A974GXC7</accession>
<dbReference type="GO" id="GO:0007059">
    <property type="term" value="P:chromosome segregation"/>
    <property type="evidence" value="ECO:0007669"/>
    <property type="project" value="UniProtKB-KW"/>
</dbReference>
<dbReference type="InterPro" id="IPR036086">
    <property type="entry name" value="ParB/Sulfiredoxin_sf"/>
</dbReference>
<keyword evidence="7" id="KW-1185">Reference proteome</keyword>
<dbReference type="PANTHER" id="PTHR33375:SF1">
    <property type="entry name" value="CHROMOSOME-PARTITIONING PROTEIN PARB-RELATED"/>
    <property type="match status" value="1"/>
</dbReference>
<evidence type="ECO:0000256" key="1">
    <source>
        <dbReference type="ARBA" id="ARBA00004453"/>
    </source>
</evidence>
<evidence type="ECO:0000256" key="4">
    <source>
        <dbReference type="ARBA" id="ARBA00023125"/>
    </source>
</evidence>
<gene>
    <name evidence="6" type="ORF">HZF24_15020</name>
</gene>
<dbReference type="GO" id="GO:0009295">
    <property type="term" value="C:nucleoid"/>
    <property type="evidence" value="ECO:0007669"/>
    <property type="project" value="UniProtKB-SubCell"/>
</dbReference>
<evidence type="ECO:0000256" key="3">
    <source>
        <dbReference type="ARBA" id="ARBA00022829"/>
    </source>
</evidence>
<comment type="subcellular location">
    <subcellularLocation>
        <location evidence="1">Cytoplasm</location>
        <location evidence="1">Nucleoid</location>
    </subcellularLocation>
</comment>
<dbReference type="SMART" id="SM00470">
    <property type="entry name" value="ParB"/>
    <property type="match status" value="1"/>
</dbReference>
<dbReference type="InterPro" id="IPR057240">
    <property type="entry name" value="ParB_dimer_C"/>
</dbReference>
<evidence type="ECO:0000313" key="7">
    <source>
        <dbReference type="Proteomes" id="UP000611629"/>
    </source>
</evidence>
<dbReference type="PANTHER" id="PTHR33375">
    <property type="entry name" value="CHROMOSOME-PARTITIONING PROTEIN PARB-RELATED"/>
    <property type="match status" value="1"/>
</dbReference>
<dbReference type="Gene3D" id="1.10.10.2830">
    <property type="match status" value="1"/>
</dbReference>
<dbReference type="InterPro" id="IPR050336">
    <property type="entry name" value="Chromosome_partition/occlusion"/>
</dbReference>
<evidence type="ECO:0000256" key="2">
    <source>
        <dbReference type="ARBA" id="ARBA00006295"/>
    </source>
</evidence>
<dbReference type="SUPFAM" id="SSF110849">
    <property type="entry name" value="ParB/Sulfiredoxin"/>
    <property type="match status" value="1"/>
</dbReference>
<dbReference type="Gene3D" id="3.90.1530.30">
    <property type="match status" value="1"/>
</dbReference>
<comment type="caution">
    <text evidence="6">The sequence shown here is derived from an EMBL/GenBank/DDBJ whole genome shotgun (WGS) entry which is preliminary data.</text>
</comment>
<comment type="similarity">
    <text evidence="2">Belongs to the ParB family.</text>
</comment>
<dbReference type="Pfam" id="PF17762">
    <property type="entry name" value="HTH_ParB"/>
    <property type="match status" value="1"/>
</dbReference>
<name>A0A974GXC7_SEDHY</name>
<dbReference type="NCBIfam" id="TIGR00180">
    <property type="entry name" value="parB_part"/>
    <property type="match status" value="1"/>
</dbReference>
<dbReference type="InterPro" id="IPR004437">
    <property type="entry name" value="ParB/RepB/Spo0J"/>
</dbReference>
<evidence type="ECO:0000313" key="6">
    <source>
        <dbReference type="EMBL" id="NYB75459.1"/>
    </source>
</evidence>
<dbReference type="Pfam" id="PF23552">
    <property type="entry name" value="ParB_C"/>
    <property type="match status" value="1"/>
</dbReference>
<proteinExistence type="inferred from homology"/>
<dbReference type="GO" id="GO:0003677">
    <property type="term" value="F:DNA binding"/>
    <property type="evidence" value="ECO:0007669"/>
    <property type="project" value="UniProtKB-KW"/>
</dbReference>
<dbReference type="FunFam" id="3.90.1530.30:FF:000001">
    <property type="entry name" value="Chromosome partitioning protein ParB"/>
    <property type="match status" value="1"/>
</dbReference>
<protein>
    <submittedName>
        <fullName evidence="6">ParB/RepB/Spo0J family partition protein</fullName>
    </submittedName>
</protein>
<dbReference type="FunFam" id="1.10.10.2830:FF:000001">
    <property type="entry name" value="Chromosome partitioning protein ParB"/>
    <property type="match status" value="1"/>
</dbReference>
<dbReference type="InterPro" id="IPR041468">
    <property type="entry name" value="HTH_ParB/Spo0J"/>
</dbReference>
<dbReference type="GO" id="GO:0045881">
    <property type="term" value="P:positive regulation of sporulation resulting in formation of a cellular spore"/>
    <property type="evidence" value="ECO:0007669"/>
    <property type="project" value="TreeGrafter"/>
</dbReference>
<reference evidence="6" key="1">
    <citation type="submission" date="2020-07" db="EMBL/GenBank/DDBJ databases">
        <title>Genomic analysis of a strain of Sedimentibacter Hydroxybenzoicus DSM7310.</title>
        <authorList>
            <person name="Ma S."/>
        </authorList>
    </citation>
    <scope>NUCLEOTIDE SEQUENCE</scope>
    <source>
        <strain evidence="6">DSM 7310</strain>
    </source>
</reference>
<dbReference type="CDD" id="cd16393">
    <property type="entry name" value="SPO0J_N"/>
    <property type="match status" value="1"/>
</dbReference>